<evidence type="ECO:0000259" key="1">
    <source>
        <dbReference type="Pfam" id="PF07484"/>
    </source>
</evidence>
<dbReference type="EMBL" id="CP071502">
    <property type="protein sequence ID" value="QSX37418.1"/>
    <property type="molecule type" value="Genomic_DNA"/>
</dbReference>
<dbReference type="Pfam" id="PF07484">
    <property type="entry name" value="Collar"/>
    <property type="match status" value="1"/>
</dbReference>
<dbReference type="InterPro" id="IPR037053">
    <property type="entry name" value="Phage_tail_collar_dom_sf"/>
</dbReference>
<dbReference type="Proteomes" id="UP000663207">
    <property type="component" value="Chromosome"/>
</dbReference>
<gene>
    <name evidence="2" type="ORF">JYB85_00730</name>
</gene>
<dbReference type="SUPFAM" id="SSF88874">
    <property type="entry name" value="Receptor-binding domain of short tail fibre protein gp12"/>
    <property type="match status" value="1"/>
</dbReference>
<keyword evidence="3" id="KW-1185">Reference proteome</keyword>
<dbReference type="Gene3D" id="3.90.1340.10">
    <property type="entry name" value="Phage tail collar domain"/>
    <property type="match status" value="1"/>
</dbReference>
<sequence>MADCFIGEVRITAANFTPYLWSSCQGQVVPISQNQALFAIIGTLYGGDGRVSFGLPNLMGRTVFSAGASPGLTQRFLAQNYGTPFVALSESELPSHEHSVAARVGNFGEQTSIAENSFISTAFDGTGASTPSYLRNPPGEGQTMFDNDAVGNCSSQPYAAEHENRQPFLALRFMIAMDGYFPPRS</sequence>
<accession>A0ABX7R3L1</accession>
<feature type="domain" description="Phage tail collar" evidence="1">
    <location>
        <begin position="7"/>
        <end position="63"/>
    </location>
</feature>
<name>A0ABX7R3L1_9GAMM</name>
<dbReference type="RefSeq" id="WP_207380649.1">
    <property type="nucleotide sequence ID" value="NZ_CP071502.1"/>
</dbReference>
<organism evidence="2 3">
    <name type="scientific">Shewanella sedimentimangrovi</name>
    <dbReference type="NCBI Taxonomy" id="2814293"/>
    <lineage>
        <taxon>Bacteria</taxon>
        <taxon>Pseudomonadati</taxon>
        <taxon>Pseudomonadota</taxon>
        <taxon>Gammaproteobacteria</taxon>
        <taxon>Alteromonadales</taxon>
        <taxon>Shewanellaceae</taxon>
        <taxon>Shewanella</taxon>
    </lineage>
</organism>
<reference evidence="2 3" key="1">
    <citation type="submission" date="2021-03" db="EMBL/GenBank/DDBJ databases">
        <title>Novel species identification of genus Shewanella.</title>
        <authorList>
            <person name="Liu G."/>
            <person name="Zhang Q."/>
        </authorList>
    </citation>
    <scope>NUCLEOTIDE SEQUENCE [LARGE SCALE GENOMIC DNA]</scope>
    <source>
        <strain evidence="2 3">FJAT-52962</strain>
    </source>
</reference>
<dbReference type="InterPro" id="IPR011083">
    <property type="entry name" value="Phage_tail_collar_dom"/>
</dbReference>
<evidence type="ECO:0000313" key="3">
    <source>
        <dbReference type="Proteomes" id="UP000663207"/>
    </source>
</evidence>
<evidence type="ECO:0000313" key="2">
    <source>
        <dbReference type="EMBL" id="QSX37418.1"/>
    </source>
</evidence>
<proteinExistence type="predicted"/>
<protein>
    <submittedName>
        <fullName evidence="2">Tail fiber protein</fullName>
    </submittedName>
</protein>